<sequence>MVLVSAFCIVFSIFFSLSMFCFFTANKMQFSFMGYGLAEGVVVVSGFFMVLHNRYPYRNTDQGVDQRTDQSVS</sequence>
<dbReference type="KEGG" id="osg:BST96_19915"/>
<evidence type="ECO:0000313" key="3">
    <source>
        <dbReference type="Proteomes" id="UP000193450"/>
    </source>
</evidence>
<evidence type="ECO:0000256" key="1">
    <source>
        <dbReference type="SAM" id="Phobius"/>
    </source>
</evidence>
<dbReference type="EMBL" id="CP019343">
    <property type="protein sequence ID" value="ARN76166.1"/>
    <property type="molecule type" value="Genomic_DNA"/>
</dbReference>
<dbReference type="Proteomes" id="UP000193450">
    <property type="component" value="Chromosome"/>
</dbReference>
<keyword evidence="1" id="KW-0812">Transmembrane</keyword>
<dbReference type="AlphaFoldDB" id="A0A1X9NF59"/>
<proteinExistence type="predicted"/>
<reference evidence="2 3" key="1">
    <citation type="submission" date="2016-11" db="EMBL/GenBank/DDBJ databases">
        <title>Trade-off between light-utilization and light-protection in marine flavobacteria.</title>
        <authorList>
            <person name="Kumagai Y."/>
        </authorList>
    </citation>
    <scope>NUCLEOTIDE SEQUENCE [LARGE SCALE GENOMIC DNA]</scope>
    <source>
        <strain evidence="2 3">NBRC 107125</strain>
    </source>
</reference>
<feature type="transmembrane region" description="Helical" evidence="1">
    <location>
        <begin position="7"/>
        <end position="26"/>
    </location>
</feature>
<keyword evidence="3" id="KW-1185">Reference proteome</keyword>
<evidence type="ECO:0000313" key="2">
    <source>
        <dbReference type="EMBL" id="ARN76166.1"/>
    </source>
</evidence>
<organism evidence="2 3">
    <name type="scientific">Oceanicoccus sagamiensis</name>
    <dbReference type="NCBI Taxonomy" id="716816"/>
    <lineage>
        <taxon>Bacteria</taxon>
        <taxon>Pseudomonadati</taxon>
        <taxon>Pseudomonadota</taxon>
        <taxon>Gammaproteobacteria</taxon>
        <taxon>Cellvibrionales</taxon>
        <taxon>Spongiibacteraceae</taxon>
        <taxon>Oceanicoccus</taxon>
    </lineage>
</organism>
<feature type="transmembrane region" description="Helical" evidence="1">
    <location>
        <begin position="32"/>
        <end position="51"/>
    </location>
</feature>
<protein>
    <submittedName>
        <fullName evidence="2">Uncharacterized protein</fullName>
    </submittedName>
</protein>
<gene>
    <name evidence="2" type="ORF">BST96_19915</name>
</gene>
<keyword evidence="1" id="KW-1133">Transmembrane helix</keyword>
<name>A0A1X9NF59_9GAMM</name>
<keyword evidence="1" id="KW-0472">Membrane</keyword>
<accession>A0A1X9NF59</accession>